<dbReference type="EC" id="3.6.1.41" evidence="3"/>
<dbReference type="EMBL" id="CP045871">
    <property type="protein sequence ID" value="QGG81110.1"/>
    <property type="molecule type" value="Genomic_DNA"/>
</dbReference>
<dbReference type="PANTHER" id="PTHR40942:SF4">
    <property type="entry name" value="CYTOCHROME C5"/>
    <property type="match status" value="1"/>
</dbReference>
<dbReference type="OrthoDB" id="9807890at2"/>
<evidence type="ECO:0000313" key="10">
    <source>
        <dbReference type="EMBL" id="QGG81110.1"/>
    </source>
</evidence>
<evidence type="ECO:0000256" key="2">
    <source>
        <dbReference type="ARBA" id="ARBA00005419"/>
    </source>
</evidence>
<comment type="function">
    <text evidence="1">Hydrolyzes diadenosine 5',5'''-P1,P4-tetraphosphate to yield ADP.</text>
</comment>
<keyword evidence="11" id="KW-1185">Reference proteome</keyword>
<dbReference type="RefSeq" id="WP_153714613.1">
    <property type="nucleotide sequence ID" value="NZ_CP045871.1"/>
</dbReference>
<sequence>MGRRLAIGDVQGCWHSLQHLLDVMNCSADDQLWLAGDLCNRGTGSLEVLRFCRQRQVTAVLGNHDLHLLACYFNAADSHRKDTLAAVLAAPDIRDIVDWLLAQPLVVVEGDCWMAHAGRWPGFSMPEWQRLAGDTQRAWQADPEAFFRQMYGNHPAHLDDARSDAERWRFCVNASTRMRVLDADLRLNLAFKGELAERPAGSNAWFDYPCPEDGIRLGVFGHWAALGAGRPRPDLVALDSGCVWGSGLTALDLDSAEWHHVATDPRDLND</sequence>
<evidence type="ECO:0000313" key="11">
    <source>
        <dbReference type="Proteomes" id="UP000388235"/>
    </source>
</evidence>
<dbReference type="AlphaFoldDB" id="A0A5Q2QGZ4"/>
<keyword evidence="4 10" id="KW-0378">Hydrolase</keyword>
<protein>
    <recommendedName>
        <fullName evidence="3">bis(5'-nucleosyl)-tetraphosphatase (symmetrical)</fullName>
        <ecNumber evidence="3">3.6.1.41</ecNumber>
    </recommendedName>
    <alternativeName>
        <fullName evidence="6">Ap4A hydrolase</fullName>
    </alternativeName>
    <alternativeName>
        <fullName evidence="5">Diadenosine 5',5'''-P1,P4-tetraphosphate pyrophosphohydrolase</fullName>
    </alternativeName>
    <alternativeName>
        <fullName evidence="7">Diadenosine tetraphosphatase</fullName>
    </alternativeName>
</protein>
<reference evidence="10 11" key="1">
    <citation type="submission" date="2019-11" db="EMBL/GenBank/DDBJ databases">
        <authorList>
            <person name="Khan S.A."/>
            <person name="Jeon C.O."/>
            <person name="Chun B.H."/>
        </authorList>
    </citation>
    <scope>NUCLEOTIDE SEQUENCE [LARGE SCALE GENOMIC DNA]</scope>
    <source>
        <strain evidence="10 11">IMCC 1097</strain>
    </source>
</reference>
<evidence type="ECO:0000256" key="4">
    <source>
        <dbReference type="ARBA" id="ARBA00022801"/>
    </source>
</evidence>
<proteinExistence type="inferred from homology"/>
<dbReference type="KEGG" id="llp:GH975_11260"/>
<dbReference type="NCBIfam" id="NF001204">
    <property type="entry name" value="PRK00166.1"/>
    <property type="match status" value="1"/>
</dbReference>
<evidence type="ECO:0000256" key="7">
    <source>
        <dbReference type="ARBA" id="ARBA00033210"/>
    </source>
</evidence>
<name>A0A5Q2QGZ4_9GAMM</name>
<evidence type="ECO:0000256" key="8">
    <source>
        <dbReference type="ARBA" id="ARBA00049417"/>
    </source>
</evidence>
<dbReference type="InterPro" id="IPR029052">
    <property type="entry name" value="Metallo-depent_PP-like"/>
</dbReference>
<evidence type="ECO:0000259" key="9">
    <source>
        <dbReference type="Pfam" id="PF00149"/>
    </source>
</evidence>
<feature type="domain" description="Calcineurin-like phosphoesterase" evidence="9">
    <location>
        <begin position="5"/>
        <end position="148"/>
    </location>
</feature>
<dbReference type="SUPFAM" id="SSF56300">
    <property type="entry name" value="Metallo-dependent phosphatases"/>
    <property type="match status" value="1"/>
</dbReference>
<organism evidence="10 11">
    <name type="scientific">Litorivicinus lipolyticus</name>
    <dbReference type="NCBI Taxonomy" id="418701"/>
    <lineage>
        <taxon>Bacteria</taxon>
        <taxon>Pseudomonadati</taxon>
        <taxon>Pseudomonadota</taxon>
        <taxon>Gammaproteobacteria</taxon>
        <taxon>Oceanospirillales</taxon>
        <taxon>Litorivicinaceae</taxon>
        <taxon>Litorivicinus</taxon>
    </lineage>
</organism>
<evidence type="ECO:0000256" key="5">
    <source>
        <dbReference type="ARBA" id="ARBA00031248"/>
    </source>
</evidence>
<evidence type="ECO:0000256" key="1">
    <source>
        <dbReference type="ARBA" id="ARBA00003413"/>
    </source>
</evidence>
<accession>A0A5Q2QGZ4</accession>
<dbReference type="Proteomes" id="UP000388235">
    <property type="component" value="Chromosome"/>
</dbReference>
<evidence type="ECO:0000256" key="6">
    <source>
        <dbReference type="ARBA" id="ARBA00032248"/>
    </source>
</evidence>
<comment type="catalytic activity">
    <reaction evidence="8">
        <text>P(1),P(4)-bis(5'-adenosyl) tetraphosphate + H2O = 2 ADP + 2 H(+)</text>
        <dbReference type="Rhea" id="RHEA:24252"/>
        <dbReference type="ChEBI" id="CHEBI:15377"/>
        <dbReference type="ChEBI" id="CHEBI:15378"/>
        <dbReference type="ChEBI" id="CHEBI:58141"/>
        <dbReference type="ChEBI" id="CHEBI:456216"/>
        <dbReference type="EC" id="3.6.1.41"/>
    </reaction>
</comment>
<dbReference type="Gene3D" id="3.60.21.10">
    <property type="match status" value="1"/>
</dbReference>
<dbReference type="PANTHER" id="PTHR40942">
    <property type="match status" value="1"/>
</dbReference>
<dbReference type="InterPro" id="IPR004617">
    <property type="entry name" value="ApaH"/>
</dbReference>
<evidence type="ECO:0000256" key="3">
    <source>
        <dbReference type="ARBA" id="ARBA00012506"/>
    </source>
</evidence>
<dbReference type="Pfam" id="PF00149">
    <property type="entry name" value="Metallophos"/>
    <property type="match status" value="1"/>
</dbReference>
<gene>
    <name evidence="10" type="ORF">GH975_11260</name>
</gene>
<dbReference type="InterPro" id="IPR004843">
    <property type="entry name" value="Calcineurin-like_PHP"/>
</dbReference>
<dbReference type="GO" id="GO:0008803">
    <property type="term" value="F:bis(5'-nucleosyl)-tetraphosphatase (symmetrical) activity"/>
    <property type="evidence" value="ECO:0007669"/>
    <property type="project" value="UniProtKB-EC"/>
</dbReference>
<comment type="similarity">
    <text evidence="2">Belongs to the Ap4A hydrolase family.</text>
</comment>
<dbReference type="PIRSF" id="PIRSF000903">
    <property type="entry name" value="B5n-ttraPtase_sm"/>
    <property type="match status" value="1"/>
</dbReference>